<organism evidence="15 16">
    <name type="scientific">Candidatus Allocopromorpha excrementavium</name>
    <dbReference type="NCBI Taxonomy" id="2840741"/>
    <lineage>
        <taxon>Bacteria</taxon>
        <taxon>Bacillati</taxon>
        <taxon>Bacillota</taxon>
        <taxon>Clostridia</taxon>
        <taxon>Eubacteriales</taxon>
        <taxon>Eubacteriaceae</taxon>
        <taxon>Eubacteriaceae incertae sedis</taxon>
        <taxon>Candidatus Allocopromorpha</taxon>
    </lineage>
</organism>
<evidence type="ECO:0000313" key="16">
    <source>
        <dbReference type="Proteomes" id="UP000824159"/>
    </source>
</evidence>
<reference evidence="15" key="1">
    <citation type="submission" date="2020-10" db="EMBL/GenBank/DDBJ databases">
        <authorList>
            <person name="Gilroy R."/>
        </authorList>
    </citation>
    <scope>NUCLEOTIDE SEQUENCE</scope>
    <source>
        <strain evidence="15">CHK176-22527</strain>
    </source>
</reference>
<gene>
    <name evidence="11 15" type="primary">miaB</name>
    <name evidence="15" type="ORF">IAD12_03865</name>
</gene>
<feature type="binding site" evidence="11">
    <location>
        <position position="166"/>
    </location>
    <ligand>
        <name>[4Fe-4S] cluster</name>
        <dbReference type="ChEBI" id="CHEBI:49883"/>
        <label>2</label>
        <note>4Fe-4S-S-AdoMet</note>
    </ligand>
</feature>
<dbReference type="GO" id="GO:0035597">
    <property type="term" value="F:tRNA-2-methylthio-N(6)-dimethylallyladenosine(37) synthase activity"/>
    <property type="evidence" value="ECO:0007669"/>
    <property type="project" value="UniProtKB-EC"/>
</dbReference>
<feature type="binding site" evidence="11">
    <location>
        <position position="162"/>
    </location>
    <ligand>
        <name>[4Fe-4S] cluster</name>
        <dbReference type="ChEBI" id="CHEBI:49883"/>
        <label>2</label>
        <note>4Fe-4S-S-AdoMet</note>
    </ligand>
</feature>
<dbReference type="InterPro" id="IPR058240">
    <property type="entry name" value="rSAM_sf"/>
</dbReference>
<dbReference type="Gene3D" id="3.80.30.20">
    <property type="entry name" value="tm_1862 like domain"/>
    <property type="match status" value="1"/>
</dbReference>
<evidence type="ECO:0000256" key="5">
    <source>
        <dbReference type="ARBA" id="ARBA00022691"/>
    </source>
</evidence>
<dbReference type="InterPro" id="IPR038135">
    <property type="entry name" value="Methylthiotransferase_N_sf"/>
</dbReference>
<dbReference type="InterPro" id="IPR005839">
    <property type="entry name" value="Methylthiotransferase"/>
</dbReference>
<dbReference type="InterPro" id="IPR020612">
    <property type="entry name" value="Methylthiotransferase_CS"/>
</dbReference>
<dbReference type="InterPro" id="IPR002792">
    <property type="entry name" value="TRAM_dom"/>
</dbReference>
<dbReference type="SFLD" id="SFLDG01061">
    <property type="entry name" value="methylthiotransferase"/>
    <property type="match status" value="1"/>
</dbReference>
<keyword evidence="3 11" id="KW-0963">Cytoplasm</keyword>
<dbReference type="AlphaFoldDB" id="A0A9D1HCK1"/>
<dbReference type="NCBIfam" id="TIGR00089">
    <property type="entry name" value="MiaB/RimO family radical SAM methylthiotransferase"/>
    <property type="match status" value="1"/>
</dbReference>
<evidence type="ECO:0000256" key="3">
    <source>
        <dbReference type="ARBA" id="ARBA00022490"/>
    </source>
</evidence>
<evidence type="ECO:0000256" key="1">
    <source>
        <dbReference type="ARBA" id="ARBA00003234"/>
    </source>
</evidence>
<feature type="binding site" evidence="11">
    <location>
        <position position="52"/>
    </location>
    <ligand>
        <name>[4Fe-4S] cluster</name>
        <dbReference type="ChEBI" id="CHEBI:49883"/>
        <label>1</label>
    </ligand>
</feature>
<dbReference type="NCBIfam" id="TIGR01574">
    <property type="entry name" value="miaB-methiolase"/>
    <property type="match status" value="1"/>
</dbReference>
<keyword evidence="9 11" id="KW-0411">Iron-sulfur</keyword>
<evidence type="ECO:0000256" key="2">
    <source>
        <dbReference type="ARBA" id="ARBA00022485"/>
    </source>
</evidence>
<dbReference type="PROSITE" id="PS51918">
    <property type="entry name" value="RADICAL_SAM"/>
    <property type="match status" value="1"/>
</dbReference>
<feature type="domain" description="MTTase N-terminal" evidence="13">
    <location>
        <begin position="7"/>
        <end position="125"/>
    </location>
</feature>
<comment type="function">
    <text evidence="1 11">Catalyzes the methylthiolation of N6-(dimethylallyl)adenosine (i(6)A), leading to the formation of 2-methylthio-N6-(dimethylallyl)adenosine (ms(2)i(6)A) at position 37 in tRNAs that read codons beginning with uridine.</text>
</comment>
<dbReference type="SUPFAM" id="SSF102114">
    <property type="entry name" value="Radical SAM enzymes"/>
    <property type="match status" value="1"/>
</dbReference>
<evidence type="ECO:0000259" key="12">
    <source>
        <dbReference type="PROSITE" id="PS50926"/>
    </source>
</evidence>
<feature type="binding site" evidence="11">
    <location>
        <position position="16"/>
    </location>
    <ligand>
        <name>[4Fe-4S] cluster</name>
        <dbReference type="ChEBI" id="CHEBI:49883"/>
        <label>1</label>
    </ligand>
</feature>
<name>A0A9D1HCK1_9FIRM</name>
<dbReference type="PROSITE" id="PS50926">
    <property type="entry name" value="TRAM"/>
    <property type="match status" value="1"/>
</dbReference>
<evidence type="ECO:0000256" key="11">
    <source>
        <dbReference type="HAMAP-Rule" id="MF_01864"/>
    </source>
</evidence>
<keyword evidence="5 11" id="KW-0949">S-adenosyl-L-methionine</keyword>
<dbReference type="EMBL" id="DVLX01000041">
    <property type="protein sequence ID" value="HIT99374.1"/>
    <property type="molecule type" value="Genomic_DNA"/>
</dbReference>
<dbReference type="SFLD" id="SFLDG01082">
    <property type="entry name" value="B12-binding_domain_containing"/>
    <property type="match status" value="1"/>
</dbReference>
<feature type="binding site" evidence="11">
    <location>
        <position position="86"/>
    </location>
    <ligand>
        <name>[4Fe-4S] cluster</name>
        <dbReference type="ChEBI" id="CHEBI:49883"/>
        <label>1</label>
    </ligand>
</feature>
<dbReference type="SFLD" id="SFLDS00029">
    <property type="entry name" value="Radical_SAM"/>
    <property type="match status" value="1"/>
</dbReference>
<dbReference type="Gene3D" id="3.40.50.12160">
    <property type="entry name" value="Methylthiotransferase, N-terminal domain"/>
    <property type="match status" value="1"/>
</dbReference>
<evidence type="ECO:0000256" key="9">
    <source>
        <dbReference type="ARBA" id="ARBA00023014"/>
    </source>
</evidence>
<protein>
    <recommendedName>
        <fullName evidence="10 11">tRNA-2-methylthio-N(6)-dimethylallyladenosine synthase</fullName>
        <ecNumber evidence="10 11">2.8.4.3</ecNumber>
    </recommendedName>
    <alternativeName>
        <fullName evidence="11">(Dimethylallyl)adenosine tRNA methylthiotransferase MiaB</fullName>
    </alternativeName>
    <alternativeName>
        <fullName evidence="11">tRNA-i(6)A37 methylthiotransferase</fullName>
    </alternativeName>
</protein>
<comment type="catalytic activity">
    <reaction evidence="11">
        <text>N(6)-dimethylallyladenosine(37) in tRNA + (sulfur carrier)-SH + AH2 + 2 S-adenosyl-L-methionine = 2-methylsulfanyl-N(6)-dimethylallyladenosine(37) in tRNA + (sulfur carrier)-H + 5'-deoxyadenosine + L-methionine + A + S-adenosyl-L-homocysteine + 2 H(+)</text>
        <dbReference type="Rhea" id="RHEA:37067"/>
        <dbReference type="Rhea" id="RHEA-COMP:10375"/>
        <dbReference type="Rhea" id="RHEA-COMP:10376"/>
        <dbReference type="Rhea" id="RHEA-COMP:14737"/>
        <dbReference type="Rhea" id="RHEA-COMP:14739"/>
        <dbReference type="ChEBI" id="CHEBI:13193"/>
        <dbReference type="ChEBI" id="CHEBI:15378"/>
        <dbReference type="ChEBI" id="CHEBI:17319"/>
        <dbReference type="ChEBI" id="CHEBI:17499"/>
        <dbReference type="ChEBI" id="CHEBI:29917"/>
        <dbReference type="ChEBI" id="CHEBI:57844"/>
        <dbReference type="ChEBI" id="CHEBI:57856"/>
        <dbReference type="ChEBI" id="CHEBI:59789"/>
        <dbReference type="ChEBI" id="CHEBI:64428"/>
        <dbReference type="ChEBI" id="CHEBI:74415"/>
        <dbReference type="ChEBI" id="CHEBI:74417"/>
        <dbReference type="EC" id="2.8.4.3"/>
    </reaction>
</comment>
<keyword evidence="2 11" id="KW-0004">4Fe-4S</keyword>
<dbReference type="PANTHER" id="PTHR43020">
    <property type="entry name" value="CDK5 REGULATORY SUBUNIT-ASSOCIATED PROTEIN 1"/>
    <property type="match status" value="1"/>
</dbReference>
<dbReference type="InterPro" id="IPR023404">
    <property type="entry name" value="rSAM_horseshoe"/>
</dbReference>
<dbReference type="InterPro" id="IPR013848">
    <property type="entry name" value="Methylthiotransferase_N"/>
</dbReference>
<evidence type="ECO:0000313" key="15">
    <source>
        <dbReference type="EMBL" id="HIT99374.1"/>
    </source>
</evidence>
<feature type="binding site" evidence="11">
    <location>
        <position position="169"/>
    </location>
    <ligand>
        <name>[4Fe-4S] cluster</name>
        <dbReference type="ChEBI" id="CHEBI:49883"/>
        <label>2</label>
        <note>4Fe-4S-S-AdoMet</note>
    </ligand>
</feature>
<keyword evidence="7 11" id="KW-0479">Metal-binding</keyword>
<dbReference type="CDD" id="cd01335">
    <property type="entry name" value="Radical_SAM"/>
    <property type="match status" value="1"/>
</dbReference>
<feature type="domain" description="TRAM" evidence="12">
    <location>
        <begin position="383"/>
        <end position="446"/>
    </location>
</feature>
<dbReference type="GO" id="GO:0051539">
    <property type="term" value="F:4 iron, 4 sulfur cluster binding"/>
    <property type="evidence" value="ECO:0007669"/>
    <property type="project" value="UniProtKB-UniRule"/>
</dbReference>
<dbReference type="SMART" id="SM00729">
    <property type="entry name" value="Elp3"/>
    <property type="match status" value="1"/>
</dbReference>
<dbReference type="Proteomes" id="UP000824159">
    <property type="component" value="Unassembled WGS sequence"/>
</dbReference>
<evidence type="ECO:0000256" key="4">
    <source>
        <dbReference type="ARBA" id="ARBA00022679"/>
    </source>
</evidence>
<dbReference type="HAMAP" id="MF_01864">
    <property type="entry name" value="tRNA_metthiotr_MiaB"/>
    <property type="match status" value="1"/>
</dbReference>
<evidence type="ECO:0000256" key="10">
    <source>
        <dbReference type="ARBA" id="ARBA00033765"/>
    </source>
</evidence>
<dbReference type="FunFam" id="3.80.30.20:FF:000001">
    <property type="entry name" value="tRNA-2-methylthio-N(6)-dimethylallyladenosine synthase 2"/>
    <property type="match status" value="1"/>
</dbReference>
<dbReference type="EC" id="2.8.4.3" evidence="10 11"/>
<feature type="domain" description="Radical SAM core" evidence="14">
    <location>
        <begin position="148"/>
        <end position="380"/>
    </location>
</feature>
<keyword evidence="4 11" id="KW-0808">Transferase</keyword>
<dbReference type="InterPro" id="IPR007197">
    <property type="entry name" value="rSAM"/>
</dbReference>
<evidence type="ECO:0000256" key="7">
    <source>
        <dbReference type="ARBA" id="ARBA00022723"/>
    </source>
</evidence>
<dbReference type="InterPro" id="IPR006638">
    <property type="entry name" value="Elp3/MiaA/NifB-like_rSAM"/>
</dbReference>
<dbReference type="GO" id="GO:0046872">
    <property type="term" value="F:metal ion binding"/>
    <property type="evidence" value="ECO:0007669"/>
    <property type="project" value="UniProtKB-KW"/>
</dbReference>
<evidence type="ECO:0000256" key="8">
    <source>
        <dbReference type="ARBA" id="ARBA00023004"/>
    </source>
</evidence>
<comment type="caution">
    <text evidence="15">The sequence shown here is derived from an EMBL/GenBank/DDBJ whole genome shotgun (WGS) entry which is preliminary data.</text>
</comment>
<evidence type="ECO:0000256" key="6">
    <source>
        <dbReference type="ARBA" id="ARBA00022694"/>
    </source>
</evidence>
<dbReference type="FunFam" id="3.40.50.12160:FF:000006">
    <property type="entry name" value="tRNA-2-methylthio-N(6)-dimethylallyladenosine synthase"/>
    <property type="match status" value="1"/>
</dbReference>
<evidence type="ECO:0000259" key="13">
    <source>
        <dbReference type="PROSITE" id="PS51449"/>
    </source>
</evidence>
<keyword evidence="8 11" id="KW-0408">Iron</keyword>
<sequence length="446" mass="51297">MSFLEGRKYNIITFGCQMNEHDSETISGMLSEEGCVEVENKEDADITVINTCSIREHADKRFFGTLGQLKKIKEKNPDYVTCVCGCMMQQPHIVDEIKKKYPWVDIVFGTHNIHRFPQLLETIYMEKHSVIETFEDSDTIIEELPAKRLFRHKSFVNIMYGCNNFCTYCIVPYTRGREKSRDPENIVSEIRKLSKDGVKEVTLLGQNVNSYRGMDESGKECDFAELIYRINDIEGIERIRFMTSHPKDLSDKLIKAYAECEKLCNYIHLPVQSGSSRVLRRMNRKYDREKYMNIVGKLRAAVPEITMSTDIIVGFPGETEEDFEDTISLVKEVKYDSAFTFMYSMRKGTPAAEYEDQVPDDVKHERFDRLVEAVNAESMRKNEAYKGRIEKVLVDGISKKDSGMLTGRTEGFKLVDFAGSEELTGQIVDVEITQGKTFSLRGKIKE</sequence>
<accession>A0A9D1HCK1</accession>
<comment type="similarity">
    <text evidence="11">Belongs to the methylthiotransferase family. MiaB subfamily.</text>
</comment>
<dbReference type="PROSITE" id="PS01278">
    <property type="entry name" value="MTTASE_RADICAL"/>
    <property type="match status" value="1"/>
</dbReference>
<keyword evidence="6 11" id="KW-0819">tRNA processing</keyword>
<comment type="cofactor">
    <cofactor evidence="11">
        <name>[4Fe-4S] cluster</name>
        <dbReference type="ChEBI" id="CHEBI:49883"/>
    </cofactor>
    <text evidence="11">Binds 2 [4Fe-4S] clusters. One cluster is coordinated with 3 cysteines and an exchangeable S-adenosyl-L-methionine.</text>
</comment>
<dbReference type="SFLD" id="SFLDF00273">
    <property type="entry name" value="(dimethylallyl)adenosine_tRNA"/>
    <property type="match status" value="1"/>
</dbReference>
<dbReference type="PROSITE" id="PS51449">
    <property type="entry name" value="MTTASE_N"/>
    <property type="match status" value="1"/>
</dbReference>
<proteinExistence type="inferred from homology"/>
<comment type="subunit">
    <text evidence="11">Monomer.</text>
</comment>
<dbReference type="Pfam" id="PF00919">
    <property type="entry name" value="UPF0004"/>
    <property type="match status" value="1"/>
</dbReference>
<dbReference type="Pfam" id="PF04055">
    <property type="entry name" value="Radical_SAM"/>
    <property type="match status" value="1"/>
</dbReference>
<evidence type="ECO:0000259" key="14">
    <source>
        <dbReference type="PROSITE" id="PS51918"/>
    </source>
</evidence>
<dbReference type="Pfam" id="PF01938">
    <property type="entry name" value="TRAM"/>
    <property type="match status" value="1"/>
</dbReference>
<comment type="subcellular location">
    <subcellularLocation>
        <location evidence="11">Cytoplasm</location>
    </subcellularLocation>
</comment>
<dbReference type="InterPro" id="IPR006463">
    <property type="entry name" value="MiaB_methiolase"/>
</dbReference>
<dbReference type="GO" id="GO:0005829">
    <property type="term" value="C:cytosol"/>
    <property type="evidence" value="ECO:0007669"/>
    <property type="project" value="TreeGrafter"/>
</dbReference>
<reference evidence="15" key="2">
    <citation type="journal article" date="2021" name="PeerJ">
        <title>Extensive microbial diversity within the chicken gut microbiome revealed by metagenomics and culture.</title>
        <authorList>
            <person name="Gilroy R."/>
            <person name="Ravi A."/>
            <person name="Getino M."/>
            <person name="Pursley I."/>
            <person name="Horton D.L."/>
            <person name="Alikhan N.F."/>
            <person name="Baker D."/>
            <person name="Gharbi K."/>
            <person name="Hall N."/>
            <person name="Watson M."/>
            <person name="Adriaenssens E.M."/>
            <person name="Foster-Nyarko E."/>
            <person name="Jarju S."/>
            <person name="Secka A."/>
            <person name="Antonio M."/>
            <person name="Oren A."/>
            <person name="Chaudhuri R.R."/>
            <person name="La Ragione R."/>
            <person name="Hildebrand F."/>
            <person name="Pallen M.J."/>
        </authorList>
    </citation>
    <scope>NUCLEOTIDE SEQUENCE</scope>
    <source>
        <strain evidence="15">CHK176-22527</strain>
    </source>
</reference>
<dbReference type="PANTHER" id="PTHR43020:SF2">
    <property type="entry name" value="MITOCHONDRIAL TRNA METHYLTHIOTRANSFERASE CDK5RAP1"/>
    <property type="match status" value="1"/>
</dbReference>